<dbReference type="InterPro" id="IPR036259">
    <property type="entry name" value="MFS_trans_sf"/>
</dbReference>
<feature type="transmembrane region" description="Helical" evidence="6">
    <location>
        <begin position="353"/>
        <end position="373"/>
    </location>
</feature>
<feature type="transmembrane region" description="Helical" evidence="6">
    <location>
        <begin position="394"/>
        <end position="415"/>
    </location>
</feature>
<dbReference type="GeneID" id="36291661"/>
<dbReference type="Gene3D" id="1.20.1250.20">
    <property type="entry name" value="MFS general substrate transporter like domains"/>
    <property type="match status" value="1"/>
</dbReference>
<dbReference type="RefSeq" id="XP_024320123.1">
    <property type="nucleotide sequence ID" value="XM_024472169.1"/>
</dbReference>
<dbReference type="GO" id="GO:0022857">
    <property type="term" value="F:transmembrane transporter activity"/>
    <property type="evidence" value="ECO:0007669"/>
    <property type="project" value="InterPro"/>
</dbReference>
<dbReference type="InterPro" id="IPR020846">
    <property type="entry name" value="MFS_dom"/>
</dbReference>
<proteinExistence type="inferred from homology"/>
<feature type="transmembrane region" description="Helical" evidence="6">
    <location>
        <begin position="154"/>
        <end position="173"/>
    </location>
</feature>
<organism evidence="8">
    <name type="scientific">Pseudogymnoascus destructans</name>
    <dbReference type="NCBI Taxonomy" id="655981"/>
    <lineage>
        <taxon>Eukaryota</taxon>
        <taxon>Fungi</taxon>
        <taxon>Dikarya</taxon>
        <taxon>Ascomycota</taxon>
        <taxon>Pezizomycotina</taxon>
        <taxon>Leotiomycetes</taxon>
        <taxon>Thelebolales</taxon>
        <taxon>Thelebolaceae</taxon>
        <taxon>Pseudogymnoascus</taxon>
    </lineage>
</organism>
<dbReference type="InterPro" id="IPR011701">
    <property type="entry name" value="MFS"/>
</dbReference>
<dbReference type="GO" id="GO:0016020">
    <property type="term" value="C:membrane"/>
    <property type="evidence" value="ECO:0007669"/>
    <property type="project" value="UniProtKB-SubCell"/>
</dbReference>
<evidence type="ECO:0000256" key="6">
    <source>
        <dbReference type="SAM" id="Phobius"/>
    </source>
</evidence>
<comment type="subcellular location">
    <subcellularLocation>
        <location evidence="1">Membrane</location>
        <topology evidence="1">Multi-pass membrane protein</topology>
    </subcellularLocation>
</comment>
<dbReference type="FunFam" id="1.20.1250.20:FF:000011">
    <property type="entry name" value="MFS multidrug transporter, putative"/>
    <property type="match status" value="1"/>
</dbReference>
<gene>
    <name evidence="8" type="ORF">VC83_08621</name>
</gene>
<feature type="transmembrane region" description="Helical" evidence="6">
    <location>
        <begin position="312"/>
        <end position="333"/>
    </location>
</feature>
<comment type="similarity">
    <text evidence="2">Belongs to the major facilitator superfamily.</text>
</comment>
<name>A0A176ZZR5_9PEZI</name>
<feature type="domain" description="Major facilitator superfamily (MFS) profile" evidence="7">
    <location>
        <begin position="87"/>
        <end position="513"/>
    </location>
</feature>
<dbReference type="PROSITE" id="PS50850">
    <property type="entry name" value="MFS"/>
    <property type="match status" value="1"/>
</dbReference>
<sequence>MTTSVPSTQASIILDEKDLEASAERRNRILSHHGKDDLLPAPTREAILAVPGLTADLEATGVYIVSWDGPDDKANPLNFSASRRWLTVANVSLITFITPLASSMFAPSVPTLMKEFDVQSPLLSAFVVSVFILGFVIGPVVCSPLSELYGRLPIYHCSNVLFFLCTIACAEARSLNMLIGFRFLAGCAGAAALAIGGGTIADVIPVHHRGKAMALFSMGPVLGPVVGPVGGGFAVQSLGWRWIFWILTMLSGCVTLLTFVVMRETFAPTLLGRKTTRMQKAYPKYKFRSQYHTGMKASAYLRRSLVRPLRMLVNPIVLILSVYLAVGYGYLYILFTTFAIVFRDQYGFSPGAVGLSFLGCGIGSLLGATLYYFMSDRILDRLSQATGPQPEHRAPAMCLGAILMPIGLFMYGWAAEKQVHWIVPIIGTGIFGHALVMIFQSILNYIVDTFDIYSASALAANMVLRSLGGAFLPLAGEDMYAALGLGWGNSLLAFIAVALVPVPFVIFKYGHRIRAMATVKI</sequence>
<evidence type="ECO:0000313" key="8">
    <source>
        <dbReference type="EMBL" id="OAF54820.1"/>
    </source>
</evidence>
<feature type="transmembrane region" description="Helical" evidence="6">
    <location>
        <begin position="122"/>
        <end position="142"/>
    </location>
</feature>
<dbReference type="Proteomes" id="UP000077154">
    <property type="component" value="Unassembled WGS sequence"/>
</dbReference>
<evidence type="ECO:0000256" key="5">
    <source>
        <dbReference type="ARBA" id="ARBA00023136"/>
    </source>
</evidence>
<dbReference type="eggNOG" id="KOG0255">
    <property type="taxonomic scope" value="Eukaryota"/>
</dbReference>
<reference evidence="8" key="1">
    <citation type="submission" date="2016-03" db="EMBL/GenBank/DDBJ databases">
        <title>Updated assembly of Pseudogymnoascus destructans, the fungus causing white-nose syndrome of bats.</title>
        <authorList>
            <person name="Palmer J.M."/>
            <person name="Drees K.P."/>
            <person name="Foster J.T."/>
            <person name="Lindner D.L."/>
        </authorList>
    </citation>
    <scope>NUCLEOTIDE SEQUENCE [LARGE SCALE GENOMIC DNA]</scope>
    <source>
        <strain evidence="8">20631-21</strain>
    </source>
</reference>
<dbReference type="EMBL" id="KV441414">
    <property type="protein sequence ID" value="OAF54820.1"/>
    <property type="molecule type" value="Genomic_DNA"/>
</dbReference>
<feature type="transmembrane region" description="Helical" evidence="6">
    <location>
        <begin position="487"/>
        <end position="507"/>
    </location>
</feature>
<keyword evidence="5 6" id="KW-0472">Membrane</keyword>
<evidence type="ECO:0000259" key="7">
    <source>
        <dbReference type="PROSITE" id="PS50850"/>
    </source>
</evidence>
<keyword evidence="4 6" id="KW-1133">Transmembrane helix</keyword>
<protein>
    <recommendedName>
        <fullName evidence="7">Major facilitator superfamily (MFS) profile domain-containing protein</fullName>
    </recommendedName>
</protein>
<evidence type="ECO:0000256" key="3">
    <source>
        <dbReference type="ARBA" id="ARBA00022692"/>
    </source>
</evidence>
<dbReference type="VEuPathDB" id="FungiDB:GMDG_06079"/>
<dbReference type="CDD" id="cd17323">
    <property type="entry name" value="MFS_Tpo1_MDR_like"/>
    <property type="match status" value="1"/>
</dbReference>
<feature type="transmembrane region" description="Helical" evidence="6">
    <location>
        <begin position="179"/>
        <end position="201"/>
    </location>
</feature>
<dbReference type="SUPFAM" id="SSF103473">
    <property type="entry name" value="MFS general substrate transporter"/>
    <property type="match status" value="1"/>
</dbReference>
<keyword evidence="3 6" id="KW-0812">Transmembrane</keyword>
<feature type="transmembrane region" description="Helical" evidence="6">
    <location>
        <begin position="213"/>
        <end position="236"/>
    </location>
</feature>
<dbReference type="AlphaFoldDB" id="A0A176ZZR5"/>
<feature type="transmembrane region" description="Helical" evidence="6">
    <location>
        <begin position="242"/>
        <end position="262"/>
    </location>
</feature>
<dbReference type="Pfam" id="PF07690">
    <property type="entry name" value="MFS_1"/>
    <property type="match status" value="1"/>
</dbReference>
<evidence type="ECO:0000256" key="1">
    <source>
        <dbReference type="ARBA" id="ARBA00004141"/>
    </source>
</evidence>
<evidence type="ECO:0000256" key="4">
    <source>
        <dbReference type="ARBA" id="ARBA00022989"/>
    </source>
</evidence>
<feature type="transmembrane region" description="Helical" evidence="6">
    <location>
        <begin position="421"/>
        <end position="443"/>
    </location>
</feature>
<feature type="transmembrane region" description="Helical" evidence="6">
    <location>
        <begin position="85"/>
        <end position="102"/>
    </location>
</feature>
<evidence type="ECO:0000256" key="2">
    <source>
        <dbReference type="ARBA" id="ARBA00008335"/>
    </source>
</evidence>
<dbReference type="OrthoDB" id="5296287at2759"/>
<accession>A0A176ZZR5</accession>
<dbReference type="PANTHER" id="PTHR23502:SF68">
    <property type="entry name" value="MULTIDRUG TRANSPORTER, PUTATIVE (AFU_ORTHOLOGUE AFUA_3G01120)-RELATED"/>
    <property type="match status" value="1"/>
</dbReference>
<dbReference type="PANTHER" id="PTHR23502">
    <property type="entry name" value="MAJOR FACILITATOR SUPERFAMILY"/>
    <property type="match status" value="1"/>
</dbReference>
<feature type="transmembrane region" description="Helical" evidence="6">
    <location>
        <begin position="455"/>
        <end position="475"/>
    </location>
</feature>